<name>A0AAP2CNZ5_9RHOB</name>
<keyword evidence="1" id="KW-0812">Transmembrane</keyword>
<reference evidence="2 3" key="1">
    <citation type="journal article" date="2021" name="Arch. Microbiol.">
        <title>Harenicola maris gen. nov., sp. nov. isolated from the Sea of Japan shallow sediments.</title>
        <authorList>
            <person name="Romanenko L.A."/>
            <person name="Kurilenko V.V."/>
            <person name="Chernysheva N.Y."/>
            <person name="Tekutyeva L.A."/>
            <person name="Velansky P.V."/>
            <person name="Svetashev V.I."/>
            <person name="Isaeva M.P."/>
        </authorList>
    </citation>
    <scope>NUCLEOTIDE SEQUENCE [LARGE SCALE GENOMIC DNA]</scope>
    <source>
        <strain evidence="2 3">KMM 3653</strain>
    </source>
</reference>
<proteinExistence type="predicted"/>
<feature type="transmembrane region" description="Helical" evidence="1">
    <location>
        <begin position="70"/>
        <end position="88"/>
    </location>
</feature>
<accession>A0AAP2CNZ5</accession>
<gene>
    <name evidence="2" type="ORF">IV417_06765</name>
</gene>
<sequence>MTLQADAPNLLVQPAHERAERPLEMMKTATGYVLSEDPALVPTVVMGRFMGVCCVLAGLGLFLIPVSAGWLAQLVLSVALMVVGGLFATRRGQNRQTEVEVDQKRGVLRKRIVERGGVSHTVAQFPFCEVRGLEVEGSGKRSALVLDHGGRRRPLLVGAPEALHSAAHMIGMDLLRARQERQEQG</sequence>
<dbReference type="AlphaFoldDB" id="A0AAP2CNZ5"/>
<dbReference type="RefSeq" id="WP_327793257.1">
    <property type="nucleotide sequence ID" value="NZ_JADQAZ010000001.1"/>
</dbReference>
<organism evidence="2 3">
    <name type="scientific">Harenicola maris</name>
    <dbReference type="NCBI Taxonomy" id="2841044"/>
    <lineage>
        <taxon>Bacteria</taxon>
        <taxon>Pseudomonadati</taxon>
        <taxon>Pseudomonadota</taxon>
        <taxon>Alphaproteobacteria</taxon>
        <taxon>Rhodobacterales</taxon>
        <taxon>Paracoccaceae</taxon>
        <taxon>Harenicola</taxon>
    </lineage>
</organism>
<evidence type="ECO:0000313" key="2">
    <source>
        <dbReference type="EMBL" id="MBT0957080.1"/>
    </source>
</evidence>
<keyword evidence="3" id="KW-1185">Reference proteome</keyword>
<protein>
    <recommendedName>
        <fullName evidence="4">DUF2244 domain-containing protein</fullName>
    </recommendedName>
</protein>
<evidence type="ECO:0000313" key="3">
    <source>
        <dbReference type="Proteomes" id="UP001315686"/>
    </source>
</evidence>
<evidence type="ECO:0000256" key="1">
    <source>
        <dbReference type="SAM" id="Phobius"/>
    </source>
</evidence>
<keyword evidence="1" id="KW-1133">Transmembrane helix</keyword>
<evidence type="ECO:0008006" key="4">
    <source>
        <dbReference type="Google" id="ProtNLM"/>
    </source>
</evidence>
<comment type="caution">
    <text evidence="2">The sequence shown here is derived from an EMBL/GenBank/DDBJ whole genome shotgun (WGS) entry which is preliminary data.</text>
</comment>
<dbReference type="EMBL" id="JADQAZ010000001">
    <property type="protein sequence ID" value="MBT0957080.1"/>
    <property type="molecule type" value="Genomic_DNA"/>
</dbReference>
<keyword evidence="1" id="KW-0472">Membrane</keyword>
<feature type="transmembrane region" description="Helical" evidence="1">
    <location>
        <begin position="45"/>
        <end position="64"/>
    </location>
</feature>
<dbReference type="Proteomes" id="UP001315686">
    <property type="component" value="Unassembled WGS sequence"/>
</dbReference>